<dbReference type="STRING" id="604089.SAMN04487942_1667"/>
<evidence type="ECO:0000313" key="2">
    <source>
        <dbReference type="EMBL" id="SEO08326.1"/>
    </source>
</evidence>
<accession>A0A1H8LTY4</accession>
<protein>
    <submittedName>
        <fullName evidence="2">Uncharacterized protein</fullName>
    </submittedName>
</protein>
<reference evidence="3" key="1">
    <citation type="submission" date="2016-10" db="EMBL/GenBank/DDBJ databases">
        <authorList>
            <person name="Varghese N."/>
            <person name="Submissions S."/>
        </authorList>
    </citation>
    <scope>NUCLEOTIDE SEQUENCE [LARGE SCALE GENOMIC DNA]</scope>
    <source>
        <strain evidence="3">CGMCC 1.8704</strain>
    </source>
</reference>
<sequence length="88" mass="9088">MRKTALLLGILSMIAIVSCKKKEETPMPTPTETSSETTTTEAAAVSGEAKDSTSIKVSTDGVNVTTKDGASKTTVNVSGGEAKIEVKK</sequence>
<gene>
    <name evidence="2" type="ORF">SAMN04487942_1667</name>
</gene>
<evidence type="ECO:0000256" key="1">
    <source>
        <dbReference type="SAM" id="MobiDB-lite"/>
    </source>
</evidence>
<organism evidence="2 3">
    <name type="scientific">Flavobacterium sinopsychrotolerans</name>
    <dbReference type="NCBI Taxonomy" id="604089"/>
    <lineage>
        <taxon>Bacteria</taxon>
        <taxon>Pseudomonadati</taxon>
        <taxon>Bacteroidota</taxon>
        <taxon>Flavobacteriia</taxon>
        <taxon>Flavobacteriales</taxon>
        <taxon>Flavobacteriaceae</taxon>
        <taxon>Flavobacterium</taxon>
    </lineage>
</organism>
<keyword evidence="3" id="KW-1185">Reference proteome</keyword>
<evidence type="ECO:0000313" key="3">
    <source>
        <dbReference type="Proteomes" id="UP000198657"/>
    </source>
</evidence>
<dbReference type="AlphaFoldDB" id="A0A1H8LTY4"/>
<dbReference type="PROSITE" id="PS51257">
    <property type="entry name" value="PROKAR_LIPOPROTEIN"/>
    <property type="match status" value="1"/>
</dbReference>
<feature type="compositionally biased region" description="Polar residues" evidence="1">
    <location>
        <begin position="54"/>
        <end position="77"/>
    </location>
</feature>
<dbReference type="RefSeq" id="WP_091169122.1">
    <property type="nucleotide sequence ID" value="NZ_CBCSFM010000012.1"/>
</dbReference>
<dbReference type="OrthoDB" id="1367090at2"/>
<feature type="compositionally biased region" description="Low complexity" evidence="1">
    <location>
        <begin position="30"/>
        <end position="41"/>
    </location>
</feature>
<name>A0A1H8LTY4_9FLAO</name>
<proteinExistence type="predicted"/>
<dbReference type="EMBL" id="FODN01000003">
    <property type="protein sequence ID" value="SEO08326.1"/>
    <property type="molecule type" value="Genomic_DNA"/>
</dbReference>
<feature type="region of interest" description="Disordered" evidence="1">
    <location>
        <begin position="20"/>
        <end position="88"/>
    </location>
</feature>
<dbReference type="Proteomes" id="UP000198657">
    <property type="component" value="Unassembled WGS sequence"/>
</dbReference>